<dbReference type="FunFam" id="3.30.760.10:FF:000015">
    <property type="entry name" value="Translation initiation factor eIF4E3, putative"/>
    <property type="match status" value="1"/>
</dbReference>
<feature type="region of interest" description="Disordered" evidence="2">
    <location>
        <begin position="91"/>
        <end position="151"/>
    </location>
</feature>
<feature type="compositionally biased region" description="Basic and acidic residues" evidence="2">
    <location>
        <begin position="357"/>
        <end position="368"/>
    </location>
</feature>
<dbReference type="Gene3D" id="3.30.760.10">
    <property type="entry name" value="RNA Cap, Translation Initiation Factor Eif4e"/>
    <property type="match status" value="1"/>
</dbReference>
<keyword evidence="4" id="KW-1185">Reference proteome</keyword>
<name>A0AAE0X4E3_9PEZI</name>
<dbReference type="InterPro" id="IPR019770">
    <property type="entry name" value="TIF_eIF_4E_CS"/>
</dbReference>
<dbReference type="GO" id="GO:0003743">
    <property type="term" value="F:translation initiation factor activity"/>
    <property type="evidence" value="ECO:0007669"/>
    <property type="project" value="UniProtKB-KW"/>
</dbReference>
<dbReference type="GO" id="GO:0000340">
    <property type="term" value="F:RNA 7-methylguanosine cap binding"/>
    <property type="evidence" value="ECO:0007669"/>
    <property type="project" value="TreeGrafter"/>
</dbReference>
<comment type="caution">
    <text evidence="3">The sequence shown here is derived from an EMBL/GenBank/DDBJ whole genome shotgun (WGS) entry which is preliminary data.</text>
</comment>
<reference evidence="3" key="2">
    <citation type="submission" date="2023-06" db="EMBL/GenBank/DDBJ databases">
        <authorList>
            <consortium name="Lawrence Berkeley National Laboratory"/>
            <person name="Haridas S."/>
            <person name="Hensen N."/>
            <person name="Bonometti L."/>
            <person name="Westerberg I."/>
            <person name="Brannstrom I.O."/>
            <person name="Guillou S."/>
            <person name="Cros-Aarteil S."/>
            <person name="Calhoun S."/>
            <person name="Kuo A."/>
            <person name="Mondo S."/>
            <person name="Pangilinan J."/>
            <person name="Riley R."/>
            <person name="Labutti K."/>
            <person name="Andreopoulos B."/>
            <person name="Lipzen A."/>
            <person name="Chen C."/>
            <person name="Yanf M."/>
            <person name="Daum C."/>
            <person name="Ng V."/>
            <person name="Clum A."/>
            <person name="Steindorff A."/>
            <person name="Ohm R."/>
            <person name="Martin F."/>
            <person name="Silar P."/>
            <person name="Natvig D."/>
            <person name="Lalanne C."/>
            <person name="Gautier V."/>
            <person name="Ament-Velasquez S.L."/>
            <person name="Kruys A."/>
            <person name="Hutchinson M.I."/>
            <person name="Powell A.J."/>
            <person name="Barry K."/>
            <person name="Miller A.N."/>
            <person name="Grigoriev I.V."/>
            <person name="Debuchy R."/>
            <person name="Gladieux P."/>
            <person name="Thoren M.H."/>
            <person name="Johannesson H."/>
        </authorList>
    </citation>
    <scope>NUCLEOTIDE SEQUENCE</scope>
    <source>
        <strain evidence="3">CBS 314.62</strain>
    </source>
</reference>
<evidence type="ECO:0000256" key="2">
    <source>
        <dbReference type="SAM" id="MobiDB-lite"/>
    </source>
</evidence>
<keyword evidence="1" id="KW-0694">RNA-binding</keyword>
<dbReference type="PANTHER" id="PTHR11960:SF18">
    <property type="entry name" value="EUKARYOTIC TRANSLATION INITIATION FACTOR 4E HOMOLOGOUS PROTEIN, ISOFORM B"/>
    <property type="match status" value="1"/>
</dbReference>
<dbReference type="Pfam" id="PF01652">
    <property type="entry name" value="IF4E"/>
    <property type="match status" value="1"/>
</dbReference>
<dbReference type="InterPro" id="IPR023398">
    <property type="entry name" value="TIF_eIF4e-like"/>
</dbReference>
<feature type="compositionally biased region" description="Polar residues" evidence="2">
    <location>
        <begin position="9"/>
        <end position="24"/>
    </location>
</feature>
<keyword evidence="1" id="KW-0648">Protein biosynthesis</keyword>
<dbReference type="Proteomes" id="UP001270362">
    <property type="component" value="Unassembled WGS sequence"/>
</dbReference>
<dbReference type="AlphaFoldDB" id="A0AAE0X4E3"/>
<evidence type="ECO:0000256" key="1">
    <source>
        <dbReference type="RuleBase" id="RU004374"/>
    </source>
</evidence>
<proteinExistence type="inferred from homology"/>
<feature type="compositionally biased region" description="Polar residues" evidence="2">
    <location>
        <begin position="133"/>
        <end position="151"/>
    </location>
</feature>
<feature type="region of interest" description="Disordered" evidence="2">
    <location>
        <begin position="1"/>
        <end position="74"/>
    </location>
</feature>
<gene>
    <name evidence="3" type="ORF">B0T22DRAFT_204822</name>
</gene>
<evidence type="ECO:0000313" key="4">
    <source>
        <dbReference type="Proteomes" id="UP001270362"/>
    </source>
</evidence>
<dbReference type="SUPFAM" id="SSF55418">
    <property type="entry name" value="eIF4e-like"/>
    <property type="match status" value="1"/>
</dbReference>
<feature type="compositionally biased region" description="Polar residues" evidence="2">
    <location>
        <begin position="33"/>
        <end position="64"/>
    </location>
</feature>
<comment type="similarity">
    <text evidence="1">Belongs to the eukaryotic initiation factor 4E family.</text>
</comment>
<dbReference type="GO" id="GO:0016281">
    <property type="term" value="C:eukaryotic translation initiation factor 4F complex"/>
    <property type="evidence" value="ECO:0007669"/>
    <property type="project" value="TreeGrafter"/>
</dbReference>
<accession>A0AAE0X4E3</accession>
<organism evidence="3 4">
    <name type="scientific">Podospora appendiculata</name>
    <dbReference type="NCBI Taxonomy" id="314037"/>
    <lineage>
        <taxon>Eukaryota</taxon>
        <taxon>Fungi</taxon>
        <taxon>Dikarya</taxon>
        <taxon>Ascomycota</taxon>
        <taxon>Pezizomycotina</taxon>
        <taxon>Sordariomycetes</taxon>
        <taxon>Sordariomycetidae</taxon>
        <taxon>Sordariales</taxon>
        <taxon>Podosporaceae</taxon>
        <taxon>Podospora</taxon>
    </lineage>
</organism>
<reference evidence="3" key="1">
    <citation type="journal article" date="2023" name="Mol. Phylogenet. Evol.">
        <title>Genome-scale phylogeny and comparative genomics of the fungal order Sordariales.</title>
        <authorList>
            <person name="Hensen N."/>
            <person name="Bonometti L."/>
            <person name="Westerberg I."/>
            <person name="Brannstrom I.O."/>
            <person name="Guillou S."/>
            <person name="Cros-Aarteil S."/>
            <person name="Calhoun S."/>
            <person name="Haridas S."/>
            <person name="Kuo A."/>
            <person name="Mondo S."/>
            <person name="Pangilinan J."/>
            <person name="Riley R."/>
            <person name="LaButti K."/>
            <person name="Andreopoulos B."/>
            <person name="Lipzen A."/>
            <person name="Chen C."/>
            <person name="Yan M."/>
            <person name="Daum C."/>
            <person name="Ng V."/>
            <person name="Clum A."/>
            <person name="Steindorff A."/>
            <person name="Ohm R.A."/>
            <person name="Martin F."/>
            <person name="Silar P."/>
            <person name="Natvig D.O."/>
            <person name="Lalanne C."/>
            <person name="Gautier V."/>
            <person name="Ament-Velasquez S.L."/>
            <person name="Kruys A."/>
            <person name="Hutchinson M.I."/>
            <person name="Powell A.J."/>
            <person name="Barry K."/>
            <person name="Miller A.N."/>
            <person name="Grigoriev I.V."/>
            <person name="Debuchy R."/>
            <person name="Gladieux P."/>
            <person name="Hiltunen Thoren M."/>
            <person name="Johannesson H."/>
        </authorList>
    </citation>
    <scope>NUCLEOTIDE SEQUENCE</scope>
    <source>
        <strain evidence="3">CBS 314.62</strain>
    </source>
</reference>
<dbReference type="InterPro" id="IPR001040">
    <property type="entry name" value="TIF_eIF_4E"/>
</dbReference>
<feature type="region of interest" description="Disordered" evidence="2">
    <location>
        <begin position="312"/>
        <end position="368"/>
    </location>
</feature>
<dbReference type="PROSITE" id="PS00813">
    <property type="entry name" value="IF4E"/>
    <property type="match status" value="1"/>
</dbReference>
<sequence length="368" mass="39997">MRFPETVVHSVSRTSKLSLSTPGSGAQGGDSPSGRSTTFSKRLGGDSSSHGKSNPFNNITTQSPGGLASPTANASSAFGLGSGAFASFGAAKTPKSSGNPFDATPTGAAKTPSAEKSAKDGGLGSKAIGKPASNASLAESSKTTTNSVASTTPAHQLHNSWVFWFRPPISKANGFIEYEKTLHPIASCDTAEEFFTVYEHLKRPSALPLVSDYHLFKKGIRPIWEDEENKRGGKWVVRLKKGVADRYWEDLLLGTIGDQYGDERDDVCGIVLSVRNGEDILSIWCRTQGQRCLKIREAMKRCCAFPPDTKMEWKSHDSSIQQRTAIEESRREKGNNHHHHGEKRSSNNNNNNNNNKQQEDDQKTSLNT</sequence>
<dbReference type="PANTHER" id="PTHR11960">
    <property type="entry name" value="EUKARYOTIC TRANSLATION INITIATION FACTOR 4E RELATED"/>
    <property type="match status" value="1"/>
</dbReference>
<feature type="compositionally biased region" description="Basic and acidic residues" evidence="2">
    <location>
        <begin position="325"/>
        <end position="335"/>
    </location>
</feature>
<keyword evidence="1 3" id="KW-0396">Initiation factor</keyword>
<dbReference type="EMBL" id="JAULSO010000003">
    <property type="protein sequence ID" value="KAK3684967.1"/>
    <property type="molecule type" value="Genomic_DNA"/>
</dbReference>
<protein>
    <submittedName>
        <fullName evidence="3">Translation initiation factor eIF 4e-like domain-containing protein</fullName>
    </submittedName>
</protein>
<evidence type="ECO:0000313" key="3">
    <source>
        <dbReference type="EMBL" id="KAK3684967.1"/>
    </source>
</evidence>